<evidence type="ECO:0000256" key="1">
    <source>
        <dbReference type="SAM" id="Phobius"/>
    </source>
</evidence>
<proteinExistence type="predicted"/>
<dbReference type="RefSeq" id="WP_146455828.1">
    <property type="nucleotide sequence ID" value="NZ_SJPW01000002.1"/>
</dbReference>
<keyword evidence="1" id="KW-1133">Transmembrane helix</keyword>
<gene>
    <name evidence="2" type="ORF">Poly51_15110</name>
</gene>
<keyword evidence="3" id="KW-1185">Reference proteome</keyword>
<name>A0A5C6FGN0_9BACT</name>
<dbReference type="EMBL" id="SJPW01000002">
    <property type="protein sequence ID" value="TWU58731.1"/>
    <property type="molecule type" value="Genomic_DNA"/>
</dbReference>
<dbReference type="OrthoDB" id="282910at2"/>
<evidence type="ECO:0000313" key="3">
    <source>
        <dbReference type="Proteomes" id="UP000318288"/>
    </source>
</evidence>
<dbReference type="Proteomes" id="UP000318288">
    <property type="component" value="Unassembled WGS sequence"/>
</dbReference>
<reference evidence="2 3" key="1">
    <citation type="submission" date="2019-02" db="EMBL/GenBank/DDBJ databases">
        <title>Deep-cultivation of Planctomycetes and their phenomic and genomic characterization uncovers novel biology.</title>
        <authorList>
            <person name="Wiegand S."/>
            <person name="Jogler M."/>
            <person name="Boedeker C."/>
            <person name="Pinto D."/>
            <person name="Vollmers J."/>
            <person name="Rivas-Marin E."/>
            <person name="Kohn T."/>
            <person name="Peeters S.H."/>
            <person name="Heuer A."/>
            <person name="Rast P."/>
            <person name="Oberbeckmann S."/>
            <person name="Bunk B."/>
            <person name="Jeske O."/>
            <person name="Meyerdierks A."/>
            <person name="Storesund J.E."/>
            <person name="Kallscheuer N."/>
            <person name="Luecker S."/>
            <person name="Lage O.M."/>
            <person name="Pohl T."/>
            <person name="Merkel B.J."/>
            <person name="Hornburger P."/>
            <person name="Mueller R.-W."/>
            <person name="Bruemmer F."/>
            <person name="Labrenz M."/>
            <person name="Spormann A.M."/>
            <person name="Op Den Camp H."/>
            <person name="Overmann J."/>
            <person name="Amann R."/>
            <person name="Jetten M.S.M."/>
            <person name="Mascher T."/>
            <person name="Medema M.H."/>
            <person name="Devos D.P."/>
            <person name="Kaster A.-K."/>
            <person name="Ovreas L."/>
            <person name="Rohde M."/>
            <person name="Galperin M.Y."/>
            <person name="Jogler C."/>
        </authorList>
    </citation>
    <scope>NUCLEOTIDE SEQUENCE [LARGE SCALE GENOMIC DNA]</scope>
    <source>
        <strain evidence="2 3">Poly51</strain>
    </source>
</reference>
<evidence type="ECO:0000313" key="2">
    <source>
        <dbReference type="EMBL" id="TWU58731.1"/>
    </source>
</evidence>
<protein>
    <submittedName>
        <fullName evidence="2">Uncharacterized protein</fullName>
    </submittedName>
</protein>
<dbReference type="AlphaFoldDB" id="A0A5C6FGN0"/>
<organism evidence="2 3">
    <name type="scientific">Rubripirellula tenax</name>
    <dbReference type="NCBI Taxonomy" id="2528015"/>
    <lineage>
        <taxon>Bacteria</taxon>
        <taxon>Pseudomonadati</taxon>
        <taxon>Planctomycetota</taxon>
        <taxon>Planctomycetia</taxon>
        <taxon>Pirellulales</taxon>
        <taxon>Pirellulaceae</taxon>
        <taxon>Rubripirellula</taxon>
    </lineage>
</organism>
<sequence length="206" mass="22606">MNAKLSLRPAIIWGGSTWILLIMVSSAWSSEKSSPAAVSGSPVTSELSVAPLDHVEYPEDRPKWIDEKPLPDEHRVIVVSMPWDTAEESLEELSWMKRAAVSAYVNRLVEAGGAFDFYDPSDEEFESDLIARQYVGTVTQGAATKYEAAVEIRFTGRKQDEIRTAWKNIEVGGRLRAVGALTAFGLIVLMGTSGVIGVVSRRYAVT</sequence>
<feature type="transmembrane region" description="Helical" evidence="1">
    <location>
        <begin position="177"/>
        <end position="199"/>
    </location>
</feature>
<keyword evidence="1" id="KW-0812">Transmembrane</keyword>
<comment type="caution">
    <text evidence="2">The sequence shown here is derived from an EMBL/GenBank/DDBJ whole genome shotgun (WGS) entry which is preliminary data.</text>
</comment>
<accession>A0A5C6FGN0</accession>
<keyword evidence="1" id="KW-0472">Membrane</keyword>